<dbReference type="Gene3D" id="3.80.10.10">
    <property type="entry name" value="Ribonuclease Inhibitor"/>
    <property type="match status" value="4"/>
</dbReference>
<evidence type="ECO:0000259" key="9">
    <source>
        <dbReference type="Pfam" id="PF18052"/>
    </source>
</evidence>
<dbReference type="Pfam" id="PF23559">
    <property type="entry name" value="WHD_DRP"/>
    <property type="match status" value="1"/>
</dbReference>
<dbReference type="InterPro" id="IPR032675">
    <property type="entry name" value="LRR_dom_sf"/>
</dbReference>
<evidence type="ECO:0000256" key="5">
    <source>
        <dbReference type="ARBA" id="ARBA00022821"/>
    </source>
</evidence>
<keyword evidence="5" id="KW-0611">Plant defense</keyword>
<dbReference type="Pfam" id="PF25019">
    <property type="entry name" value="LRR_R13L1-DRL21"/>
    <property type="match status" value="1"/>
</dbReference>
<organism evidence="13 14">
    <name type="scientific">Urochloa decumbens</name>
    <dbReference type="NCBI Taxonomy" id="240449"/>
    <lineage>
        <taxon>Eukaryota</taxon>
        <taxon>Viridiplantae</taxon>
        <taxon>Streptophyta</taxon>
        <taxon>Embryophyta</taxon>
        <taxon>Tracheophyta</taxon>
        <taxon>Spermatophyta</taxon>
        <taxon>Magnoliopsida</taxon>
        <taxon>Liliopsida</taxon>
        <taxon>Poales</taxon>
        <taxon>Poaceae</taxon>
        <taxon>PACMAD clade</taxon>
        <taxon>Panicoideae</taxon>
        <taxon>Panicodae</taxon>
        <taxon>Paniceae</taxon>
        <taxon>Melinidinae</taxon>
        <taxon>Urochloa</taxon>
    </lineage>
</organism>
<feature type="domain" description="NB-ARC" evidence="8">
    <location>
        <begin position="181"/>
        <end position="349"/>
    </location>
</feature>
<protein>
    <submittedName>
        <fullName evidence="13">Uncharacterized protein</fullName>
    </submittedName>
</protein>
<sequence length="1314" mass="149137">MTGGLVELIAGAIAKQVVSKLGELAWKEAKLLWRFKEDATELEITLTMMEALTRDAEIRYREAGNDIARLWLRNLKSAAYNIEDVLDEFNSEELIWKNSRQKIKLVFSTHNRCFLRLTMPHKMKKVRKELKKLWKEQNESLRLVDLSKQPNMVERSWSESFSASVDNLIGRDGVKEEIMSLVLQSEVDVYISIIPIIGLGGLGKTTLAQAVYEDKRSEIFDIRAWVYVSETFDLKKIGKDIISGADNSIDLSNCTLDSIKNHLKKILHTRRYLIILDDFWEQNGSNLQKLKQLLQYGMKGSKIIITTRVESVVQKLRSVVLSNTKIGVDRAIKLEYLSTEDCWEIMKQGASFEPSDDASELEKIGLEIADKCCGVPLVASSLGYILMSQEPNVEVWSEIRDTKMVLDLKENEDDKTTTLGTMMLSYYHMQPDYKLCFVYCAIFPKGFVVDNNRLIQQWAALGYIDTKQGQHCIDYLLGMSFLHISKSSLVTSAHNKTPQKLTMHDLVHDLATEIAKDELFVLDFATSLNASKVCDKKHCRHARLVHYDKQSKIPGKLLGKVRSLHFTECSVVHLREEMVSTSKYLRILDLSGCSTGKLRPSQRNILLPLSVAQLKLLRYLDASGLAVEALPKSLHTLQNIQTLILSNTTVKYLPNDIGNLDNLCYLDLSESSIQELPMSFVELARLSYLNLSRCTELEGLPKLIDKLKCLVHLDMSECYNFQNLPLESGGLPKLSFLNMSGCSKLRSLPEDLRLTSLEILNLSRCHGLEGLPDSFGNLGKLKILNLSDCYKVQMLPASFCQLKKLKILDLSDCHGLKELHECFGNLSELQSLNLTSCSKLHFLPESFCKLSKMTNLDLSFCVKLENLPSPFGELKLQNLDISGCVQLCNLPDSIMNMTTLTHLDAMMGKGTLSNKKANIRQHLKLPSHTTHCVRETESGGFSNIMEVAKLTCSELAIKGLENVKQCEDTVGDGLRNNSGLRLLYLQWEHGSSRLHGNINTEKDKSVLEKLLPPRTLKHFALEGYMSKDFPEWMKFNISLHLPSVTILGLFDLGACDNLPPFGQLPNLRSLVIKNMPNLRKITKAFYGEKGACVKLRIIQLRSMEHLEEWWMTRSGDEDEEFLIPNLHLLDARDCPKLKFLPYPPKSVHWLLNNSDEVLPANGFGRLESSTIPFSMTIQNSILSESTWNRLGHLSYLERLVLLSCKNLKTLPQAVRSFRTLRVLEFVRCDVVSLPEWLGELQSLQKIVIVCCSNLDSLPDSIRRLALKAEVIVEDCPRLMESCRGYKISRIPEKRPRLFCHDFEPWNLSGPRSFF</sequence>
<dbReference type="EMBL" id="OZ075138">
    <property type="protein sequence ID" value="CAL5010319.1"/>
    <property type="molecule type" value="Genomic_DNA"/>
</dbReference>
<keyword evidence="3" id="KW-0677">Repeat</keyword>
<evidence type="ECO:0000259" key="8">
    <source>
        <dbReference type="Pfam" id="PF00931"/>
    </source>
</evidence>
<dbReference type="PANTHER" id="PTHR36766">
    <property type="entry name" value="PLANT BROAD-SPECTRUM MILDEW RESISTANCE PROTEIN RPW8"/>
    <property type="match status" value="1"/>
</dbReference>
<dbReference type="InterPro" id="IPR002182">
    <property type="entry name" value="NB-ARC"/>
</dbReference>
<evidence type="ECO:0000259" key="12">
    <source>
        <dbReference type="Pfam" id="PF25019"/>
    </source>
</evidence>
<keyword evidence="4" id="KW-0547">Nucleotide-binding</keyword>
<keyword evidence="7" id="KW-0175">Coiled coil</keyword>
<reference evidence="13 14" key="2">
    <citation type="submission" date="2024-10" db="EMBL/GenBank/DDBJ databases">
        <authorList>
            <person name="Ryan C."/>
        </authorList>
    </citation>
    <scope>NUCLEOTIDE SEQUENCE [LARGE SCALE GENOMIC DNA]</scope>
</reference>
<evidence type="ECO:0000313" key="13">
    <source>
        <dbReference type="EMBL" id="CAL5010319.1"/>
    </source>
</evidence>
<keyword evidence="14" id="KW-1185">Reference proteome</keyword>
<dbReference type="SUPFAM" id="SSF52540">
    <property type="entry name" value="P-loop containing nucleoside triphosphate hydrolases"/>
    <property type="match status" value="1"/>
</dbReference>
<dbReference type="Gene3D" id="1.10.10.10">
    <property type="entry name" value="Winged helix-like DNA-binding domain superfamily/Winged helix DNA-binding domain"/>
    <property type="match status" value="1"/>
</dbReference>
<dbReference type="PANTHER" id="PTHR36766:SF40">
    <property type="entry name" value="DISEASE RESISTANCE PROTEIN RGA3"/>
    <property type="match status" value="1"/>
</dbReference>
<dbReference type="InterPro" id="IPR041118">
    <property type="entry name" value="Rx_N"/>
</dbReference>
<dbReference type="InterPro" id="IPR036388">
    <property type="entry name" value="WH-like_DNA-bd_sf"/>
</dbReference>
<proteinExistence type="inferred from homology"/>
<gene>
    <name evidence="13" type="ORF">URODEC1_LOCUS69941</name>
</gene>
<comment type="similarity">
    <text evidence="1">Belongs to the disease resistance NB-LRR family.</text>
</comment>
<dbReference type="InterPro" id="IPR042197">
    <property type="entry name" value="Apaf_helical"/>
</dbReference>
<feature type="domain" description="Disease resistance N-terminal" evidence="9">
    <location>
        <begin position="15"/>
        <end position="103"/>
    </location>
</feature>
<dbReference type="Pfam" id="PF18052">
    <property type="entry name" value="Rx_N"/>
    <property type="match status" value="1"/>
</dbReference>
<dbReference type="Gene3D" id="3.40.50.300">
    <property type="entry name" value="P-loop containing nucleotide triphosphate hydrolases"/>
    <property type="match status" value="1"/>
</dbReference>
<feature type="domain" description="Disease resistance R13L4/SHOC-2-like LRR" evidence="11">
    <location>
        <begin position="643"/>
        <end position="716"/>
    </location>
</feature>
<evidence type="ECO:0000256" key="6">
    <source>
        <dbReference type="ARBA" id="ARBA00022840"/>
    </source>
</evidence>
<dbReference type="InterPro" id="IPR055414">
    <property type="entry name" value="LRR_R13L4/SHOC2-like"/>
</dbReference>
<dbReference type="InterPro" id="IPR058922">
    <property type="entry name" value="WHD_DRP"/>
</dbReference>
<reference evidence="14" key="1">
    <citation type="submission" date="2024-06" db="EMBL/GenBank/DDBJ databases">
        <authorList>
            <person name="Ryan C."/>
        </authorList>
    </citation>
    <scope>NUCLEOTIDE SEQUENCE [LARGE SCALE GENOMIC DNA]</scope>
</reference>
<dbReference type="InterPro" id="IPR056789">
    <property type="entry name" value="LRR_R13L1-DRL21"/>
</dbReference>
<dbReference type="GO" id="GO:0051707">
    <property type="term" value="P:response to other organism"/>
    <property type="evidence" value="ECO:0007669"/>
    <property type="project" value="UniProtKB-ARBA"/>
</dbReference>
<evidence type="ECO:0000256" key="4">
    <source>
        <dbReference type="ARBA" id="ARBA00022741"/>
    </source>
</evidence>
<evidence type="ECO:0000256" key="7">
    <source>
        <dbReference type="ARBA" id="ARBA00023054"/>
    </source>
</evidence>
<keyword evidence="6" id="KW-0067">ATP-binding</keyword>
<keyword evidence="2" id="KW-0433">Leucine-rich repeat</keyword>
<evidence type="ECO:0000259" key="10">
    <source>
        <dbReference type="Pfam" id="PF23559"/>
    </source>
</evidence>
<dbReference type="Pfam" id="PF23598">
    <property type="entry name" value="LRR_14"/>
    <property type="match status" value="2"/>
</dbReference>
<dbReference type="PRINTS" id="PR00364">
    <property type="entry name" value="DISEASERSIST"/>
</dbReference>
<dbReference type="SUPFAM" id="SSF52058">
    <property type="entry name" value="L domain-like"/>
    <property type="match status" value="2"/>
</dbReference>
<feature type="domain" description="Disease resistance R13L4/SHOC-2-like LRR" evidence="11">
    <location>
        <begin position="737"/>
        <end position="860"/>
    </location>
</feature>
<dbReference type="InterPro" id="IPR027417">
    <property type="entry name" value="P-loop_NTPase"/>
</dbReference>
<evidence type="ECO:0000256" key="2">
    <source>
        <dbReference type="ARBA" id="ARBA00022614"/>
    </source>
</evidence>
<dbReference type="GO" id="GO:0005524">
    <property type="term" value="F:ATP binding"/>
    <property type="evidence" value="ECO:0007669"/>
    <property type="project" value="UniProtKB-KW"/>
</dbReference>
<evidence type="ECO:0000256" key="3">
    <source>
        <dbReference type="ARBA" id="ARBA00022737"/>
    </source>
</evidence>
<feature type="domain" description="Disease resistance protein winged helix" evidence="10">
    <location>
        <begin position="442"/>
        <end position="511"/>
    </location>
</feature>
<accession>A0ABC9C156</accession>
<evidence type="ECO:0000256" key="1">
    <source>
        <dbReference type="ARBA" id="ARBA00008894"/>
    </source>
</evidence>
<dbReference type="Gene3D" id="1.10.8.430">
    <property type="entry name" value="Helical domain of apoptotic protease-activating factors"/>
    <property type="match status" value="1"/>
</dbReference>
<feature type="domain" description="R13L1/DRL21-like LRR repeat region" evidence="12">
    <location>
        <begin position="951"/>
        <end position="1075"/>
    </location>
</feature>
<dbReference type="Proteomes" id="UP001497457">
    <property type="component" value="Chromosome 28b"/>
</dbReference>
<name>A0ABC9C156_9POAL</name>
<dbReference type="Pfam" id="PF00931">
    <property type="entry name" value="NB-ARC"/>
    <property type="match status" value="1"/>
</dbReference>
<evidence type="ECO:0000313" key="14">
    <source>
        <dbReference type="Proteomes" id="UP001497457"/>
    </source>
</evidence>
<evidence type="ECO:0000259" key="11">
    <source>
        <dbReference type="Pfam" id="PF23598"/>
    </source>
</evidence>
<dbReference type="Gene3D" id="1.20.5.4130">
    <property type="match status" value="1"/>
</dbReference>
<dbReference type="GO" id="GO:0006952">
    <property type="term" value="P:defense response"/>
    <property type="evidence" value="ECO:0007669"/>
    <property type="project" value="UniProtKB-KW"/>
</dbReference>